<proteinExistence type="predicted"/>
<name>A0A4W6EFH4_LATCA</name>
<reference evidence="1" key="3">
    <citation type="submission" date="2025-09" db="UniProtKB">
        <authorList>
            <consortium name="Ensembl"/>
        </authorList>
    </citation>
    <scope>IDENTIFICATION</scope>
</reference>
<dbReference type="Ensembl" id="ENSLCAT00010037264.1">
    <property type="protein sequence ID" value="ENSLCAP00010036412.1"/>
    <property type="gene ID" value="ENSLCAG00010017062.1"/>
</dbReference>
<dbReference type="AlphaFoldDB" id="A0A4W6EFH4"/>
<sequence>SAISSGSLEQSLPAAALRSCRMSERNRDKMQTLCCCDFLFQGSENSPLPTLTLRSILAKPRALDARSLASWNSSFSDRLVSITDRYSPYLISSEAVLSSALSQNSFPLFCRPASRKSPVDLSNILAMSLPRKSFPDWASPPRM</sequence>
<reference evidence="2" key="1">
    <citation type="submission" date="2015-09" db="EMBL/GenBank/DDBJ databases">
        <authorList>
            <person name="Sai Rama Sridatta P."/>
        </authorList>
    </citation>
    <scope>NUCLEOTIDE SEQUENCE [LARGE SCALE GENOMIC DNA]</scope>
</reference>
<evidence type="ECO:0000313" key="2">
    <source>
        <dbReference type="Proteomes" id="UP000314980"/>
    </source>
</evidence>
<keyword evidence="2" id="KW-1185">Reference proteome</keyword>
<dbReference type="GeneTree" id="ENSGT00900000143203"/>
<organism evidence="1 2">
    <name type="scientific">Lates calcarifer</name>
    <name type="common">Barramundi</name>
    <name type="synonym">Holocentrus calcarifer</name>
    <dbReference type="NCBI Taxonomy" id="8187"/>
    <lineage>
        <taxon>Eukaryota</taxon>
        <taxon>Metazoa</taxon>
        <taxon>Chordata</taxon>
        <taxon>Craniata</taxon>
        <taxon>Vertebrata</taxon>
        <taxon>Euteleostomi</taxon>
        <taxon>Actinopterygii</taxon>
        <taxon>Neopterygii</taxon>
        <taxon>Teleostei</taxon>
        <taxon>Neoteleostei</taxon>
        <taxon>Acanthomorphata</taxon>
        <taxon>Carangaria</taxon>
        <taxon>Carangaria incertae sedis</taxon>
        <taxon>Centropomidae</taxon>
        <taxon>Lates</taxon>
    </lineage>
</organism>
<dbReference type="InParanoid" id="A0A4W6EFH4"/>
<dbReference type="Proteomes" id="UP000314980">
    <property type="component" value="Unassembled WGS sequence"/>
</dbReference>
<evidence type="ECO:0000313" key="1">
    <source>
        <dbReference type="Ensembl" id="ENSLCAP00010036412.1"/>
    </source>
</evidence>
<protein>
    <submittedName>
        <fullName evidence="1">Uncharacterized protein</fullName>
    </submittedName>
</protein>
<reference evidence="1" key="2">
    <citation type="submission" date="2025-08" db="UniProtKB">
        <authorList>
            <consortium name="Ensembl"/>
        </authorList>
    </citation>
    <scope>IDENTIFICATION</scope>
</reference>
<accession>A0A4W6EFH4</accession>